<reference evidence="4 6" key="2">
    <citation type="submission" date="2023-10" db="EMBL/GenBank/DDBJ databases">
        <title>To unveil natural product biosynthetic capacity in Pseudoalteromonas.</title>
        <authorList>
            <person name="Wang J."/>
        </authorList>
    </citation>
    <scope>NUCLEOTIDE SEQUENCE [LARGE SCALE GENOMIC DNA]</scope>
    <source>
        <strain evidence="4 6">DSM 15914</strain>
    </source>
</reference>
<dbReference type="EMBL" id="WEIA01000006">
    <property type="protein sequence ID" value="NLR22045.1"/>
    <property type="molecule type" value="Genomic_DNA"/>
</dbReference>
<dbReference type="RefSeq" id="WP_193521964.1">
    <property type="nucleotide sequence ID" value="NZ_CBCSDF010000016.1"/>
</dbReference>
<keyword evidence="1" id="KW-0472">Membrane</keyword>
<feature type="transmembrane region" description="Helical" evidence="1">
    <location>
        <begin position="103"/>
        <end position="120"/>
    </location>
</feature>
<organism evidence="3 5">
    <name type="scientific">Pseudoalteromonas maricaloris</name>
    <dbReference type="NCBI Taxonomy" id="184924"/>
    <lineage>
        <taxon>Bacteria</taxon>
        <taxon>Pseudomonadati</taxon>
        <taxon>Pseudomonadota</taxon>
        <taxon>Gammaproteobacteria</taxon>
        <taxon>Alteromonadales</taxon>
        <taxon>Pseudoalteromonadaceae</taxon>
        <taxon>Pseudoalteromonas</taxon>
    </lineage>
</organism>
<dbReference type="Proteomes" id="UP001304419">
    <property type="component" value="Chromosome 1"/>
</dbReference>
<name>A0A8I2H4H4_9GAMM</name>
<keyword evidence="1" id="KW-1133">Transmembrane helix</keyword>
<evidence type="ECO:0000313" key="6">
    <source>
        <dbReference type="Proteomes" id="UP001304419"/>
    </source>
</evidence>
<feature type="transmembrane region" description="Helical" evidence="1">
    <location>
        <begin position="47"/>
        <end position="66"/>
    </location>
</feature>
<dbReference type="EMBL" id="CP137578">
    <property type="protein sequence ID" value="WOX28539.1"/>
    <property type="molecule type" value="Genomic_DNA"/>
</dbReference>
<dbReference type="Pfam" id="PF07331">
    <property type="entry name" value="TctB"/>
    <property type="match status" value="1"/>
</dbReference>
<dbReference type="AlphaFoldDB" id="A0A8I2H4H4"/>
<evidence type="ECO:0000259" key="2">
    <source>
        <dbReference type="Pfam" id="PF07331"/>
    </source>
</evidence>
<accession>A0A8I2H4H4</accession>
<proteinExistence type="predicted"/>
<evidence type="ECO:0000313" key="5">
    <source>
        <dbReference type="Proteomes" id="UP000646877"/>
    </source>
</evidence>
<evidence type="ECO:0000313" key="3">
    <source>
        <dbReference type="EMBL" id="NLR22045.1"/>
    </source>
</evidence>
<reference evidence="3" key="1">
    <citation type="submission" date="2019-10" db="EMBL/GenBank/DDBJ databases">
        <authorList>
            <person name="Paulsen S."/>
        </authorList>
    </citation>
    <scope>NUCLEOTIDE SEQUENCE</scope>
    <source>
        <strain evidence="3">LMG 19692</strain>
    </source>
</reference>
<sequence length="158" mass="17389">MLNRELLGPVLFLILFSLYAVSAWQIPIMPFEEYEAVNSATLPKVYALIGIVVCLLSIAATLFKGVPALDKREGAETISKATIAQCAALIVLMLIYSSVLEEFGFIVSTILFLGCGFLIMGERRKQILLLASVPVVIVFWAIMTQLLGIYLVPGEFWS</sequence>
<dbReference type="InterPro" id="IPR009936">
    <property type="entry name" value="DUF1468"/>
</dbReference>
<protein>
    <submittedName>
        <fullName evidence="3">Tripartite tricarboxylate transporter TctB family protein</fullName>
    </submittedName>
</protein>
<feature type="transmembrane region" description="Helical" evidence="1">
    <location>
        <begin position="127"/>
        <end position="152"/>
    </location>
</feature>
<evidence type="ECO:0000256" key="1">
    <source>
        <dbReference type="SAM" id="Phobius"/>
    </source>
</evidence>
<feature type="transmembrane region" description="Helical" evidence="1">
    <location>
        <begin position="78"/>
        <end position="97"/>
    </location>
</feature>
<evidence type="ECO:0000313" key="4">
    <source>
        <dbReference type="EMBL" id="WOX28539.1"/>
    </source>
</evidence>
<gene>
    <name evidence="3" type="ORF">F9Y85_12080</name>
    <name evidence="4" type="ORF">R5H13_18275</name>
</gene>
<keyword evidence="1" id="KW-0812">Transmembrane</keyword>
<dbReference type="Proteomes" id="UP000646877">
    <property type="component" value="Unassembled WGS sequence"/>
</dbReference>
<feature type="domain" description="DUF1468" evidence="2">
    <location>
        <begin position="11"/>
        <end position="151"/>
    </location>
</feature>
<keyword evidence="6" id="KW-1185">Reference proteome</keyword>